<keyword evidence="3" id="KW-0813">Transport</keyword>
<evidence type="ECO:0000256" key="7">
    <source>
        <dbReference type="SAM" id="Phobius"/>
    </source>
</evidence>
<evidence type="ECO:0000256" key="6">
    <source>
        <dbReference type="ARBA" id="ARBA00023136"/>
    </source>
</evidence>
<dbReference type="Pfam" id="PF03239">
    <property type="entry name" value="FTR1"/>
    <property type="match status" value="2"/>
</dbReference>
<feature type="transmembrane region" description="Helical" evidence="7">
    <location>
        <begin position="148"/>
        <end position="169"/>
    </location>
</feature>
<dbReference type="Proteomes" id="UP000192927">
    <property type="component" value="Unassembled WGS sequence"/>
</dbReference>
<name>A0A1W5DE70_9LECA</name>
<organism evidence="8 9">
    <name type="scientific">Lasallia pustulata</name>
    <dbReference type="NCBI Taxonomy" id="136370"/>
    <lineage>
        <taxon>Eukaryota</taxon>
        <taxon>Fungi</taxon>
        <taxon>Dikarya</taxon>
        <taxon>Ascomycota</taxon>
        <taxon>Pezizomycotina</taxon>
        <taxon>Lecanoromycetes</taxon>
        <taxon>OSLEUM clade</taxon>
        <taxon>Umbilicariomycetidae</taxon>
        <taxon>Umbilicariales</taxon>
        <taxon>Umbilicariaceae</taxon>
        <taxon>Lasallia</taxon>
    </lineage>
</organism>
<protein>
    <submittedName>
        <fullName evidence="8">Iron permease FTR1/Fip1/EfeU</fullName>
    </submittedName>
</protein>
<accession>A0A1W5DE70</accession>
<evidence type="ECO:0000256" key="3">
    <source>
        <dbReference type="ARBA" id="ARBA00022496"/>
    </source>
</evidence>
<evidence type="ECO:0000256" key="4">
    <source>
        <dbReference type="ARBA" id="ARBA00022692"/>
    </source>
</evidence>
<keyword evidence="9" id="KW-1185">Reference proteome</keyword>
<keyword evidence="6 7" id="KW-0472">Membrane</keyword>
<evidence type="ECO:0000256" key="2">
    <source>
        <dbReference type="ARBA" id="ARBA00008333"/>
    </source>
</evidence>
<evidence type="ECO:0000313" key="9">
    <source>
        <dbReference type="Proteomes" id="UP000192927"/>
    </source>
</evidence>
<evidence type="ECO:0000256" key="1">
    <source>
        <dbReference type="ARBA" id="ARBA00004141"/>
    </source>
</evidence>
<keyword evidence="3" id="KW-0410">Iron transport</keyword>
<feature type="transmembrane region" description="Helical" evidence="7">
    <location>
        <begin position="310"/>
        <end position="331"/>
    </location>
</feature>
<reference evidence="9" key="1">
    <citation type="submission" date="2017-03" db="EMBL/GenBank/DDBJ databases">
        <authorList>
            <person name="Sharma R."/>
            <person name="Thines M."/>
        </authorList>
    </citation>
    <scope>NUCLEOTIDE SEQUENCE [LARGE SCALE GENOMIC DNA]</scope>
</reference>
<sequence>MVNVFAVPVFFICLRETLETSIIVSVLLAFLKQTLGPDRDPATYKKLVRQIWWGTGLGLLICISVGGGIIGAFYGIGKDRWSGTENIWEGSFSLLASLIITAMGAALLRVSKLQDKWRVKLAKALEAKDSTKKSGSARTRFKVWCQKYSMFILPFITVLREGLEAVVFIGGVSLGLPATAFPIPAVVGLGSGCFIGFLIYKYTAPPVSYHLFELADECRGGNMAKIQTFLIISTCFLYLVAAGLFSKAVWDFEINAWDKIVGGDAGETGSGPGSYDIRKSVWHVNCCNPQMNGGGGWGIFNALFGWQNSATYGSVLSYNFYWIAVIVGFLAMRYKERNGHWPLAKPKEAAVAKRDSDASSYEVGVVEHRTTVDGKEPVATRVRSIEA</sequence>
<dbReference type="PANTHER" id="PTHR31632:SF2">
    <property type="entry name" value="PLASMA MEMBRANE IRON PERMEASE"/>
    <property type="match status" value="1"/>
</dbReference>
<proteinExistence type="inferred from homology"/>
<keyword evidence="4 7" id="KW-0812">Transmembrane</keyword>
<keyword evidence="5 7" id="KW-1133">Transmembrane helix</keyword>
<feature type="transmembrane region" description="Helical" evidence="7">
    <location>
        <begin position="181"/>
        <end position="200"/>
    </location>
</feature>
<dbReference type="AlphaFoldDB" id="A0A1W5DE70"/>
<comment type="subcellular location">
    <subcellularLocation>
        <location evidence="1">Membrane</location>
        <topology evidence="1">Multi-pass membrane protein</topology>
    </subcellularLocation>
</comment>
<dbReference type="GO" id="GO:0015093">
    <property type="term" value="F:ferrous iron transmembrane transporter activity"/>
    <property type="evidence" value="ECO:0007669"/>
    <property type="project" value="TreeGrafter"/>
</dbReference>
<dbReference type="InterPro" id="IPR004923">
    <property type="entry name" value="FTR1/Fip1/EfeU"/>
</dbReference>
<dbReference type="PANTHER" id="PTHR31632">
    <property type="entry name" value="IRON TRANSPORTER FTH1"/>
    <property type="match status" value="1"/>
</dbReference>
<evidence type="ECO:0000256" key="5">
    <source>
        <dbReference type="ARBA" id="ARBA00022989"/>
    </source>
</evidence>
<dbReference type="EMBL" id="FWEW01003840">
    <property type="protein sequence ID" value="SLM41396.1"/>
    <property type="molecule type" value="Genomic_DNA"/>
</dbReference>
<feature type="transmembrane region" description="Helical" evidence="7">
    <location>
        <begin position="87"/>
        <end position="108"/>
    </location>
</feature>
<comment type="similarity">
    <text evidence="2">Belongs to the oxidase-dependent Fe transporter (OFeT) (TC 9.A.10.1) family.</text>
</comment>
<keyword evidence="3" id="KW-0408">Iron</keyword>
<keyword evidence="3" id="KW-0406">Ion transport</keyword>
<feature type="transmembrane region" description="Helical" evidence="7">
    <location>
        <begin position="51"/>
        <end position="75"/>
    </location>
</feature>
<evidence type="ECO:0000313" key="8">
    <source>
        <dbReference type="EMBL" id="SLM41396.1"/>
    </source>
</evidence>
<feature type="transmembrane region" description="Helical" evidence="7">
    <location>
        <begin position="229"/>
        <end position="250"/>
    </location>
</feature>
<dbReference type="GO" id="GO:0033573">
    <property type="term" value="C:high-affinity iron permease complex"/>
    <property type="evidence" value="ECO:0007669"/>
    <property type="project" value="InterPro"/>
</dbReference>